<dbReference type="InterPro" id="IPR050563">
    <property type="entry name" value="4-hydroxybenzoyl-CoA_TE"/>
</dbReference>
<dbReference type="PANTHER" id="PTHR31793">
    <property type="entry name" value="4-HYDROXYBENZOYL-COA THIOESTERASE FAMILY MEMBER"/>
    <property type="match status" value="1"/>
</dbReference>
<dbReference type="PIRSF" id="PIRSF003230">
    <property type="entry name" value="YbgC"/>
    <property type="match status" value="1"/>
</dbReference>
<reference evidence="3 4" key="1">
    <citation type="submission" date="2021-03" db="EMBL/GenBank/DDBJ databases">
        <title>Identification of novel Bacillus strains.</title>
        <authorList>
            <person name="Xiao Z."/>
            <person name="Li Y."/>
            <person name="Shen J."/>
        </authorList>
    </citation>
    <scope>NUCLEOTIDE SEQUENCE [LARGE SCALE GENOMIC DNA]</scope>
    <source>
        <strain evidence="3 4">SY8</strain>
    </source>
</reference>
<evidence type="ECO:0000256" key="2">
    <source>
        <dbReference type="ARBA" id="ARBA00022801"/>
    </source>
</evidence>
<dbReference type="Pfam" id="PF13279">
    <property type="entry name" value="4HBT_2"/>
    <property type="match status" value="1"/>
</dbReference>
<gene>
    <name evidence="3" type="ORF">J4P90_15730</name>
</gene>
<dbReference type="RefSeq" id="WP_208018255.1">
    <property type="nucleotide sequence ID" value="NZ_JAGDQJ010000018.1"/>
</dbReference>
<organism evidence="3 4">
    <name type="scientific">Bacillus arachidis</name>
    <dbReference type="NCBI Taxonomy" id="2819290"/>
    <lineage>
        <taxon>Bacteria</taxon>
        <taxon>Bacillati</taxon>
        <taxon>Bacillota</taxon>
        <taxon>Bacilli</taxon>
        <taxon>Bacillales</taxon>
        <taxon>Bacillaceae</taxon>
        <taxon>Bacillus</taxon>
    </lineage>
</organism>
<accession>A0ABS3P0F7</accession>
<evidence type="ECO:0000313" key="3">
    <source>
        <dbReference type="EMBL" id="MBO1626669.1"/>
    </source>
</evidence>
<dbReference type="Proteomes" id="UP000677611">
    <property type="component" value="Unassembled WGS sequence"/>
</dbReference>
<name>A0ABS3P0F7_9BACI</name>
<dbReference type="InterPro" id="IPR006684">
    <property type="entry name" value="YbgC/YbaW"/>
</dbReference>
<comment type="caution">
    <text evidence="3">The sequence shown here is derived from an EMBL/GenBank/DDBJ whole genome shotgun (WGS) entry which is preliminary data.</text>
</comment>
<comment type="similarity">
    <text evidence="1">Belongs to the 4-hydroxybenzoyl-CoA thioesterase family.</text>
</comment>
<dbReference type="Gene3D" id="3.10.129.10">
    <property type="entry name" value="Hotdog Thioesterase"/>
    <property type="match status" value="1"/>
</dbReference>
<dbReference type="CDD" id="cd00586">
    <property type="entry name" value="4HBT"/>
    <property type="match status" value="1"/>
</dbReference>
<sequence>MSFVEYKYTVNWGDTDAAGIVFYPNFYRWMDQASHHFFSAIGYPSSQLFVDEKIGLPLLEAKCEFKFPLRFEDEVCIRSSIIELRDKVFKIRHEFLKNGIVIANGYEVRAWADFSTEKIKAISIPEKIRNAISYTQTLV</sequence>
<dbReference type="EMBL" id="JAGDQJ010000018">
    <property type="protein sequence ID" value="MBO1626669.1"/>
    <property type="molecule type" value="Genomic_DNA"/>
</dbReference>
<proteinExistence type="inferred from homology"/>
<dbReference type="InterPro" id="IPR029069">
    <property type="entry name" value="HotDog_dom_sf"/>
</dbReference>
<evidence type="ECO:0000256" key="1">
    <source>
        <dbReference type="ARBA" id="ARBA00005953"/>
    </source>
</evidence>
<dbReference type="SUPFAM" id="SSF54637">
    <property type="entry name" value="Thioesterase/thiol ester dehydrase-isomerase"/>
    <property type="match status" value="1"/>
</dbReference>
<evidence type="ECO:0000313" key="4">
    <source>
        <dbReference type="Proteomes" id="UP000677611"/>
    </source>
</evidence>
<keyword evidence="2" id="KW-0378">Hydrolase</keyword>
<dbReference type="PANTHER" id="PTHR31793:SF27">
    <property type="entry name" value="NOVEL THIOESTERASE SUPERFAMILY DOMAIN AND SAPOSIN A-TYPE DOMAIN CONTAINING PROTEIN (0610012H03RIK)"/>
    <property type="match status" value="1"/>
</dbReference>
<keyword evidence="4" id="KW-1185">Reference proteome</keyword>
<protein>
    <submittedName>
        <fullName evidence="3">Acyl-CoA thioesterase</fullName>
    </submittedName>
</protein>